<evidence type="ECO:0000256" key="2">
    <source>
        <dbReference type="ARBA" id="ARBA00023002"/>
    </source>
</evidence>
<dbReference type="RefSeq" id="WP_004432428.1">
    <property type="nucleotide sequence ID" value="NZ_AJLR01000162.1"/>
</dbReference>
<dbReference type="PRINTS" id="PR00080">
    <property type="entry name" value="SDRFAMILY"/>
</dbReference>
<dbReference type="GO" id="GO:0016491">
    <property type="term" value="F:oxidoreductase activity"/>
    <property type="evidence" value="ECO:0007669"/>
    <property type="project" value="UniProtKB-KW"/>
</dbReference>
<accession>K6D2Q4</accession>
<dbReference type="Pfam" id="PF13561">
    <property type="entry name" value="adh_short_C2"/>
    <property type="match status" value="1"/>
</dbReference>
<sequence>MDHLEGYERVAVVTGAAQGLGLAIAKSLLEKGKKVVFIDVNQELLQELEQSFQSNYKERAMFLQMDVSNICQIRESINTIITQWKRIDILVNNAGIREETSIEDIEEHEWDRIIDVNLKSTFFFSQSVIDVMKKQKWGRIINMSSFGGQVGPLTSGAHYCASKAGQLALTKVFARSLSKDGITVNAVAPAAIRTPEMDRIEPGKLAKMVEGIPIGRVGEDLEVAELVLYLASESAGYITGSTFDINGGLLMR</sequence>
<dbReference type="NCBIfam" id="NF009466">
    <property type="entry name" value="PRK12826.1-2"/>
    <property type="match status" value="1"/>
</dbReference>
<organism evidence="3 4">
    <name type="scientific">Schinkia azotoformans LMG 9581</name>
    <dbReference type="NCBI Taxonomy" id="1131731"/>
    <lineage>
        <taxon>Bacteria</taxon>
        <taxon>Bacillati</taxon>
        <taxon>Bacillota</taxon>
        <taxon>Bacilli</taxon>
        <taxon>Bacillales</taxon>
        <taxon>Bacillaceae</taxon>
        <taxon>Calidifontibacillus/Schinkia group</taxon>
        <taxon>Schinkia</taxon>
    </lineage>
</organism>
<dbReference type="PATRIC" id="fig|1131731.3.peg.4344"/>
<dbReference type="STRING" id="1131731.BAZO_21288"/>
<dbReference type="Gene3D" id="3.40.50.720">
    <property type="entry name" value="NAD(P)-binding Rossmann-like Domain"/>
    <property type="match status" value="1"/>
</dbReference>
<dbReference type="SUPFAM" id="SSF51735">
    <property type="entry name" value="NAD(P)-binding Rossmann-fold domains"/>
    <property type="match status" value="1"/>
</dbReference>
<evidence type="ECO:0000313" key="3">
    <source>
        <dbReference type="EMBL" id="EKN62343.1"/>
    </source>
</evidence>
<comment type="similarity">
    <text evidence="1">Belongs to the short-chain dehydrogenases/reductases (SDR) family.</text>
</comment>
<reference evidence="3 4" key="1">
    <citation type="journal article" date="2012" name="Front. Microbiol.">
        <title>Redundancy and modularity in membrane-associated dissimilatory nitrate reduction in Bacillus.</title>
        <authorList>
            <person name="Heylen K."/>
            <person name="Keltjens J."/>
        </authorList>
    </citation>
    <scope>NUCLEOTIDE SEQUENCE [LARGE SCALE GENOMIC DNA]</scope>
    <source>
        <strain evidence="3 4">LMG 9581</strain>
    </source>
</reference>
<dbReference type="AlphaFoldDB" id="K6D2Q4"/>
<dbReference type="Proteomes" id="UP000006315">
    <property type="component" value="Unassembled WGS sequence"/>
</dbReference>
<protein>
    <submittedName>
        <fullName evidence="3">3-oxoacyl-[acyl-carrier-protein] reductase</fullName>
    </submittedName>
</protein>
<keyword evidence="4" id="KW-1185">Reference proteome</keyword>
<dbReference type="PANTHER" id="PTHR42879:SF2">
    <property type="entry name" value="3-OXOACYL-[ACYL-CARRIER-PROTEIN] REDUCTASE FABG"/>
    <property type="match status" value="1"/>
</dbReference>
<dbReference type="FunFam" id="3.40.50.720:FF:000173">
    <property type="entry name" value="3-oxoacyl-[acyl-carrier protein] reductase"/>
    <property type="match status" value="1"/>
</dbReference>
<name>K6D2Q4_SCHAZ</name>
<evidence type="ECO:0000313" key="4">
    <source>
        <dbReference type="Proteomes" id="UP000006315"/>
    </source>
</evidence>
<dbReference type="EMBL" id="AJLR01000162">
    <property type="protein sequence ID" value="EKN62343.1"/>
    <property type="molecule type" value="Genomic_DNA"/>
</dbReference>
<proteinExistence type="inferred from homology"/>
<comment type="caution">
    <text evidence="3">The sequence shown here is derived from an EMBL/GenBank/DDBJ whole genome shotgun (WGS) entry which is preliminary data.</text>
</comment>
<dbReference type="PANTHER" id="PTHR42879">
    <property type="entry name" value="3-OXOACYL-(ACYL-CARRIER-PROTEIN) REDUCTASE"/>
    <property type="match status" value="1"/>
</dbReference>
<dbReference type="InterPro" id="IPR036291">
    <property type="entry name" value="NAD(P)-bd_dom_sf"/>
</dbReference>
<evidence type="ECO:0000256" key="1">
    <source>
        <dbReference type="ARBA" id="ARBA00006484"/>
    </source>
</evidence>
<gene>
    <name evidence="3" type="ORF">BAZO_21288</name>
</gene>
<dbReference type="InterPro" id="IPR050259">
    <property type="entry name" value="SDR"/>
</dbReference>
<keyword evidence="2" id="KW-0560">Oxidoreductase</keyword>
<dbReference type="PRINTS" id="PR00081">
    <property type="entry name" value="GDHRDH"/>
</dbReference>
<dbReference type="InterPro" id="IPR002347">
    <property type="entry name" value="SDR_fam"/>
</dbReference>